<dbReference type="GO" id="GO:0070593">
    <property type="term" value="P:dendrite self-avoidance"/>
    <property type="evidence" value="ECO:0007669"/>
    <property type="project" value="TreeGrafter"/>
</dbReference>
<dbReference type="GO" id="GO:0030424">
    <property type="term" value="C:axon"/>
    <property type="evidence" value="ECO:0007669"/>
    <property type="project" value="TreeGrafter"/>
</dbReference>
<accession>A0A8X6YD06</accession>
<dbReference type="GO" id="GO:0098632">
    <property type="term" value="F:cell-cell adhesion mediator activity"/>
    <property type="evidence" value="ECO:0007669"/>
    <property type="project" value="TreeGrafter"/>
</dbReference>
<dbReference type="InterPro" id="IPR003599">
    <property type="entry name" value="Ig_sub"/>
</dbReference>
<dbReference type="InterPro" id="IPR013106">
    <property type="entry name" value="Ig_V-set"/>
</dbReference>
<dbReference type="PANTHER" id="PTHR10075:SF103">
    <property type="entry name" value="ROUNDABOUT HOMOLOG 4"/>
    <property type="match status" value="1"/>
</dbReference>
<dbReference type="GO" id="GO:0007411">
    <property type="term" value="P:axon guidance"/>
    <property type="evidence" value="ECO:0007669"/>
    <property type="project" value="TreeGrafter"/>
</dbReference>
<dbReference type="Gene3D" id="2.60.40.10">
    <property type="entry name" value="Immunoglobulins"/>
    <property type="match status" value="2"/>
</dbReference>
<dbReference type="OrthoDB" id="10033138at2759"/>
<dbReference type="GO" id="GO:0007156">
    <property type="term" value="P:homophilic cell adhesion via plasma membrane adhesion molecules"/>
    <property type="evidence" value="ECO:0007669"/>
    <property type="project" value="TreeGrafter"/>
</dbReference>
<dbReference type="SUPFAM" id="SSF48726">
    <property type="entry name" value="Immunoglobulin"/>
    <property type="match status" value="2"/>
</dbReference>
<gene>
    <name evidence="4" type="primary">tutl</name>
    <name evidence="4" type="ORF">TNIN_202641</name>
</gene>
<organism evidence="4 5">
    <name type="scientific">Trichonephila inaurata madagascariensis</name>
    <dbReference type="NCBI Taxonomy" id="2747483"/>
    <lineage>
        <taxon>Eukaryota</taxon>
        <taxon>Metazoa</taxon>
        <taxon>Ecdysozoa</taxon>
        <taxon>Arthropoda</taxon>
        <taxon>Chelicerata</taxon>
        <taxon>Arachnida</taxon>
        <taxon>Araneae</taxon>
        <taxon>Araneomorphae</taxon>
        <taxon>Entelegynae</taxon>
        <taxon>Araneoidea</taxon>
        <taxon>Nephilidae</taxon>
        <taxon>Trichonephila</taxon>
        <taxon>Trichonephila inaurata</taxon>
    </lineage>
</organism>
<dbReference type="PROSITE" id="PS50835">
    <property type="entry name" value="IG_LIKE"/>
    <property type="match status" value="2"/>
</dbReference>
<evidence type="ECO:0000259" key="3">
    <source>
        <dbReference type="PROSITE" id="PS50835"/>
    </source>
</evidence>
<evidence type="ECO:0000256" key="1">
    <source>
        <dbReference type="ARBA" id="ARBA00023319"/>
    </source>
</evidence>
<evidence type="ECO:0000313" key="4">
    <source>
        <dbReference type="EMBL" id="GFY67319.1"/>
    </source>
</evidence>
<name>A0A8X6YD06_9ARAC</name>
<dbReference type="GO" id="GO:0005886">
    <property type="term" value="C:plasma membrane"/>
    <property type="evidence" value="ECO:0007669"/>
    <property type="project" value="TreeGrafter"/>
</dbReference>
<dbReference type="PANTHER" id="PTHR10075">
    <property type="entry name" value="BASIGIN RELATED"/>
    <property type="match status" value="1"/>
</dbReference>
<dbReference type="SMART" id="SM00409">
    <property type="entry name" value="IG"/>
    <property type="match status" value="2"/>
</dbReference>
<dbReference type="Proteomes" id="UP000886998">
    <property type="component" value="Unassembled WGS sequence"/>
</dbReference>
<feature type="chain" id="PRO_5036444428" evidence="2">
    <location>
        <begin position="23"/>
        <end position="311"/>
    </location>
</feature>
<dbReference type="Pfam" id="PF07679">
    <property type="entry name" value="I-set"/>
    <property type="match status" value="1"/>
</dbReference>
<evidence type="ECO:0000313" key="5">
    <source>
        <dbReference type="Proteomes" id="UP000886998"/>
    </source>
</evidence>
<dbReference type="InterPro" id="IPR036179">
    <property type="entry name" value="Ig-like_dom_sf"/>
</dbReference>
<evidence type="ECO:0000256" key="2">
    <source>
        <dbReference type="SAM" id="SignalP"/>
    </source>
</evidence>
<proteinExistence type="predicted"/>
<sequence>MVMKKTCHFIVFISVCSFTVYSGITQSEPEYTTALLGEDVILPCTFSFPEGTPVPYVVQWQKQDVKIPIYIWYDGYPPHAGEGYEGRASLGGLAALNLTAVRESDQGWYECKVYFLNRPPDSPKNGSWVHLDVLAPPHFKLKPPDTVYVKVGESVTLSCEAIGTPLPVISWSKDNLPLQPSPSIQITATELRINNIQQSDIGDYLCVAANKEGKVNALTKVIVAGKILFAIFKNINHLIKSSLLRGRLILLECLENGLSGTGELLVSKSVTLAVEGDTSGTVISVDGTSGIEDEPYSLFRSLEISSAVSAC</sequence>
<feature type="signal peptide" evidence="2">
    <location>
        <begin position="1"/>
        <end position="22"/>
    </location>
</feature>
<dbReference type="EMBL" id="BMAV01016516">
    <property type="protein sequence ID" value="GFY67319.1"/>
    <property type="molecule type" value="Genomic_DNA"/>
</dbReference>
<keyword evidence="2" id="KW-0732">Signal</keyword>
<keyword evidence="5" id="KW-1185">Reference proteome</keyword>
<comment type="caution">
    <text evidence="4">The sequence shown here is derived from an EMBL/GenBank/DDBJ whole genome shotgun (WGS) entry which is preliminary data.</text>
</comment>
<dbReference type="SMART" id="SM00408">
    <property type="entry name" value="IGc2"/>
    <property type="match status" value="2"/>
</dbReference>
<protein>
    <submittedName>
        <fullName evidence="4">Protein turtle</fullName>
    </submittedName>
</protein>
<feature type="domain" description="Ig-like" evidence="3">
    <location>
        <begin position="37"/>
        <end position="113"/>
    </location>
</feature>
<reference evidence="4" key="1">
    <citation type="submission" date="2020-08" db="EMBL/GenBank/DDBJ databases">
        <title>Multicomponent nature underlies the extraordinary mechanical properties of spider dragline silk.</title>
        <authorList>
            <person name="Kono N."/>
            <person name="Nakamura H."/>
            <person name="Mori M."/>
            <person name="Yoshida Y."/>
            <person name="Ohtoshi R."/>
            <person name="Malay A.D."/>
            <person name="Moran D.A.P."/>
            <person name="Tomita M."/>
            <person name="Numata K."/>
            <person name="Arakawa K."/>
        </authorList>
    </citation>
    <scope>NUCLEOTIDE SEQUENCE</scope>
</reference>
<keyword evidence="1" id="KW-0393">Immunoglobulin domain</keyword>
<dbReference type="InterPro" id="IPR013098">
    <property type="entry name" value="Ig_I-set"/>
</dbReference>
<dbReference type="InterPro" id="IPR013783">
    <property type="entry name" value="Ig-like_fold"/>
</dbReference>
<dbReference type="FunFam" id="2.60.40.10:FF:001223">
    <property type="entry name" value="Sidekick cell adhesion molecule 1"/>
    <property type="match status" value="1"/>
</dbReference>
<dbReference type="AlphaFoldDB" id="A0A8X6YD06"/>
<dbReference type="InterPro" id="IPR003598">
    <property type="entry name" value="Ig_sub2"/>
</dbReference>
<dbReference type="Pfam" id="PF07686">
    <property type="entry name" value="V-set"/>
    <property type="match status" value="1"/>
</dbReference>
<feature type="domain" description="Ig-like" evidence="3">
    <location>
        <begin position="137"/>
        <end position="224"/>
    </location>
</feature>
<dbReference type="InterPro" id="IPR007110">
    <property type="entry name" value="Ig-like_dom"/>
</dbReference>